<dbReference type="GeneID" id="83182936"/>
<evidence type="ECO:0000313" key="1">
    <source>
        <dbReference type="EMBL" id="KAJ5195135.1"/>
    </source>
</evidence>
<name>A0A9W9JHR5_9EURO</name>
<dbReference type="EMBL" id="JAPQKR010000015">
    <property type="protein sequence ID" value="KAJ5195135.1"/>
    <property type="molecule type" value="Genomic_DNA"/>
</dbReference>
<evidence type="ECO:0000313" key="2">
    <source>
        <dbReference type="Proteomes" id="UP001150904"/>
    </source>
</evidence>
<organism evidence="1 2">
    <name type="scientific">Penicillium cinerascens</name>
    <dbReference type="NCBI Taxonomy" id="70096"/>
    <lineage>
        <taxon>Eukaryota</taxon>
        <taxon>Fungi</taxon>
        <taxon>Dikarya</taxon>
        <taxon>Ascomycota</taxon>
        <taxon>Pezizomycotina</taxon>
        <taxon>Eurotiomycetes</taxon>
        <taxon>Eurotiomycetidae</taxon>
        <taxon>Eurotiales</taxon>
        <taxon>Aspergillaceae</taxon>
        <taxon>Penicillium</taxon>
    </lineage>
</organism>
<dbReference type="RefSeq" id="XP_058305623.1">
    <property type="nucleotide sequence ID" value="XM_058455635.1"/>
</dbReference>
<dbReference type="Proteomes" id="UP001150904">
    <property type="component" value="Unassembled WGS sequence"/>
</dbReference>
<proteinExistence type="predicted"/>
<reference evidence="1" key="1">
    <citation type="submission" date="2022-12" db="EMBL/GenBank/DDBJ databases">
        <authorList>
            <person name="Petersen C."/>
        </authorList>
    </citation>
    <scope>NUCLEOTIDE SEQUENCE</scope>
    <source>
        <strain evidence="1">IBT 15544</strain>
    </source>
</reference>
<sequence>MPSASPRSESIASALAELDEQGPSRLYHIYRKPFHQRYEIKPTDDQTLYYGEVSLWNIKKFDITLHAGDSNKGPVVAVSKFLKFSGDCKLGLGNPDDGNAQWEDMTRKSVMHVKYRFEMTVPSQIGDPNGERRSFLWKHTRHVKVEDDSTSLMRGVRNFKLVDERTGRLMAVFTRERSTAKCGKLQINGGYGEIFDRMVLVSCVSLYERARRRNRSAGAGGGGGS</sequence>
<dbReference type="OrthoDB" id="3431997at2759"/>
<gene>
    <name evidence="1" type="ORF">N7498_008573</name>
</gene>
<accession>A0A9W9JHR5</accession>
<dbReference type="AlphaFoldDB" id="A0A9W9JHR5"/>
<keyword evidence="2" id="KW-1185">Reference proteome</keyword>
<protein>
    <submittedName>
        <fullName evidence="1">Uncharacterized protein</fullName>
    </submittedName>
</protein>
<reference evidence="1" key="2">
    <citation type="journal article" date="2023" name="IMA Fungus">
        <title>Comparative genomic study of the Penicillium genus elucidates a diverse pangenome and 15 lateral gene transfer events.</title>
        <authorList>
            <person name="Petersen C."/>
            <person name="Sorensen T."/>
            <person name="Nielsen M.R."/>
            <person name="Sondergaard T.E."/>
            <person name="Sorensen J.L."/>
            <person name="Fitzpatrick D.A."/>
            <person name="Frisvad J.C."/>
            <person name="Nielsen K.L."/>
        </authorList>
    </citation>
    <scope>NUCLEOTIDE SEQUENCE</scope>
    <source>
        <strain evidence="1">IBT 15544</strain>
    </source>
</reference>
<comment type="caution">
    <text evidence="1">The sequence shown here is derived from an EMBL/GenBank/DDBJ whole genome shotgun (WGS) entry which is preliminary data.</text>
</comment>